<sequence length="147" mass="16581">MSHGLLYCQLYRTKITINENPIFYKYYQQSTPVKIDLCHGLAIPSKDVFKLNTDCSSYGNSKYSVTCGLIRDDCCKWVIGFACNIGVCTSIQVVLWTISTGLQLACEHPCLHFIVETDSLSSIQLIEKAFTEIHPLIDDYCALLNQD</sequence>
<dbReference type="InterPro" id="IPR036397">
    <property type="entry name" value="RNaseH_sf"/>
</dbReference>
<feature type="domain" description="RNase H type-1" evidence="1">
    <location>
        <begin position="53"/>
        <end position="137"/>
    </location>
</feature>
<dbReference type="SUPFAM" id="SSF53098">
    <property type="entry name" value="Ribonuclease H-like"/>
    <property type="match status" value="1"/>
</dbReference>
<dbReference type="Proteomes" id="UP000187406">
    <property type="component" value="Unassembled WGS sequence"/>
</dbReference>
<keyword evidence="3" id="KW-1185">Reference proteome</keyword>
<dbReference type="PANTHER" id="PTHR47723">
    <property type="entry name" value="OS05G0353850 PROTEIN"/>
    <property type="match status" value="1"/>
</dbReference>
<comment type="caution">
    <text evidence="2">The sequence shown here is derived from an EMBL/GenBank/DDBJ whole genome shotgun (WGS) entry which is preliminary data.</text>
</comment>
<reference evidence="3" key="1">
    <citation type="submission" date="2016-04" db="EMBL/GenBank/DDBJ databases">
        <title>Cephalotus genome sequencing.</title>
        <authorList>
            <person name="Fukushima K."/>
            <person name="Hasebe M."/>
            <person name="Fang X."/>
        </authorList>
    </citation>
    <scope>NUCLEOTIDE SEQUENCE [LARGE SCALE GENOMIC DNA]</scope>
    <source>
        <strain evidence="3">cv. St1</strain>
    </source>
</reference>
<protein>
    <submittedName>
        <fullName evidence="2">RVT_3 domain-containing protein</fullName>
    </submittedName>
</protein>
<gene>
    <name evidence="2" type="ORF">CFOL_v3_12683</name>
</gene>
<proteinExistence type="predicted"/>
<evidence type="ECO:0000313" key="3">
    <source>
        <dbReference type="Proteomes" id="UP000187406"/>
    </source>
</evidence>
<dbReference type="InterPro" id="IPR012337">
    <property type="entry name" value="RNaseH-like_sf"/>
</dbReference>
<dbReference type="EMBL" id="BDDD01000696">
    <property type="protein sequence ID" value="GAV69182.1"/>
    <property type="molecule type" value="Genomic_DNA"/>
</dbReference>
<dbReference type="CDD" id="cd06222">
    <property type="entry name" value="RNase_H_like"/>
    <property type="match status" value="1"/>
</dbReference>
<dbReference type="InterPro" id="IPR044730">
    <property type="entry name" value="RNase_H-like_dom_plant"/>
</dbReference>
<accession>A0A1Q3BMV3</accession>
<dbReference type="InterPro" id="IPR002156">
    <property type="entry name" value="RNaseH_domain"/>
</dbReference>
<dbReference type="PANTHER" id="PTHR47723:SF19">
    <property type="entry name" value="POLYNUCLEOTIDYL TRANSFERASE, RIBONUCLEASE H-LIKE SUPERFAMILY PROTEIN"/>
    <property type="match status" value="1"/>
</dbReference>
<name>A0A1Q3BMV3_CEPFO</name>
<evidence type="ECO:0000313" key="2">
    <source>
        <dbReference type="EMBL" id="GAV69182.1"/>
    </source>
</evidence>
<dbReference type="InterPro" id="IPR053151">
    <property type="entry name" value="RNase_H-like"/>
</dbReference>
<organism evidence="2 3">
    <name type="scientific">Cephalotus follicularis</name>
    <name type="common">Albany pitcher plant</name>
    <dbReference type="NCBI Taxonomy" id="3775"/>
    <lineage>
        <taxon>Eukaryota</taxon>
        <taxon>Viridiplantae</taxon>
        <taxon>Streptophyta</taxon>
        <taxon>Embryophyta</taxon>
        <taxon>Tracheophyta</taxon>
        <taxon>Spermatophyta</taxon>
        <taxon>Magnoliopsida</taxon>
        <taxon>eudicotyledons</taxon>
        <taxon>Gunneridae</taxon>
        <taxon>Pentapetalae</taxon>
        <taxon>rosids</taxon>
        <taxon>fabids</taxon>
        <taxon>Oxalidales</taxon>
        <taxon>Cephalotaceae</taxon>
        <taxon>Cephalotus</taxon>
    </lineage>
</organism>
<dbReference type="OrthoDB" id="1752183at2759"/>
<dbReference type="AlphaFoldDB" id="A0A1Q3BMV3"/>
<dbReference type="GO" id="GO:0004523">
    <property type="term" value="F:RNA-DNA hybrid ribonuclease activity"/>
    <property type="evidence" value="ECO:0007669"/>
    <property type="project" value="InterPro"/>
</dbReference>
<dbReference type="GO" id="GO:0003676">
    <property type="term" value="F:nucleic acid binding"/>
    <property type="evidence" value="ECO:0007669"/>
    <property type="project" value="InterPro"/>
</dbReference>
<evidence type="ECO:0000259" key="1">
    <source>
        <dbReference type="Pfam" id="PF13456"/>
    </source>
</evidence>
<dbReference type="Gene3D" id="3.30.420.10">
    <property type="entry name" value="Ribonuclease H-like superfamily/Ribonuclease H"/>
    <property type="match status" value="1"/>
</dbReference>
<dbReference type="Pfam" id="PF13456">
    <property type="entry name" value="RVT_3"/>
    <property type="match status" value="1"/>
</dbReference>
<dbReference type="InParanoid" id="A0A1Q3BMV3"/>